<dbReference type="Proteomes" id="UP000887569">
    <property type="component" value="Unplaced"/>
</dbReference>
<name>A0A915C957_PARUN</name>
<dbReference type="Pfam" id="PF00650">
    <property type="entry name" value="CRAL_TRIO"/>
    <property type="match status" value="1"/>
</dbReference>
<dbReference type="CDD" id="cd00170">
    <property type="entry name" value="SEC14"/>
    <property type="match status" value="1"/>
</dbReference>
<dbReference type="SMART" id="SM00516">
    <property type="entry name" value="SEC14"/>
    <property type="match status" value="1"/>
</dbReference>
<dbReference type="Gene3D" id="3.40.525.10">
    <property type="entry name" value="CRAL-TRIO lipid binding domain"/>
    <property type="match status" value="1"/>
</dbReference>
<feature type="domain" description="CRAL-TRIO" evidence="1">
    <location>
        <begin position="117"/>
        <end position="268"/>
    </location>
</feature>
<evidence type="ECO:0000259" key="1">
    <source>
        <dbReference type="PROSITE" id="PS50191"/>
    </source>
</evidence>
<evidence type="ECO:0000313" key="3">
    <source>
        <dbReference type="WBParaSite" id="PgR104_g039_t01"/>
    </source>
</evidence>
<reference evidence="3" key="1">
    <citation type="submission" date="2022-11" db="UniProtKB">
        <authorList>
            <consortium name="WormBaseParasite"/>
        </authorList>
    </citation>
    <scope>IDENTIFICATION</scope>
</reference>
<dbReference type="InterPro" id="IPR001251">
    <property type="entry name" value="CRAL-TRIO_dom"/>
</dbReference>
<dbReference type="SUPFAM" id="SSF52087">
    <property type="entry name" value="CRAL/TRIO domain"/>
    <property type="match status" value="1"/>
</dbReference>
<dbReference type="InterPro" id="IPR051064">
    <property type="entry name" value="SEC14/CRAL-TRIO_domain"/>
</dbReference>
<dbReference type="Gene3D" id="2.60.120.680">
    <property type="entry name" value="GOLD domain"/>
    <property type="match status" value="1"/>
</dbReference>
<dbReference type="SUPFAM" id="SSF101576">
    <property type="entry name" value="Supernatant protein factor (SPF), C-terminal domain"/>
    <property type="match status" value="1"/>
</dbReference>
<dbReference type="PROSITE" id="PS50191">
    <property type="entry name" value="CRAL_TRIO"/>
    <property type="match status" value="1"/>
</dbReference>
<proteinExistence type="predicted"/>
<protein>
    <submittedName>
        <fullName evidence="3">CRAL-TRIO domain-containing protein</fullName>
    </submittedName>
</protein>
<dbReference type="WBParaSite" id="PgR104_g039_t01">
    <property type="protein sequence ID" value="PgR104_g039_t01"/>
    <property type="gene ID" value="PgR104_g039"/>
</dbReference>
<dbReference type="InterPro" id="IPR036598">
    <property type="entry name" value="GOLD_dom_sf"/>
</dbReference>
<sequence>MDEIFKGETKVSTIMSIALTVTSEEIAGAKVIRNRIRGIPTEFDTDFYLARWWRAYNGDIKTVERRMHELFEHRRAIGYDLLDTKQFDSKIEFAKKTFERFSISTIHQEHYSGNICVFIQRMSGVDLKEITKAIPLSYVVHSYLILLESFTRAILAREAVTGTPGAVVVIIDLDGLNVADFLNPMSASAKVARLALKVWADYFSETIIKVYIVNPPALLNVMWQVIRLVMDKRTQSRVTFVDKPSDLLNYLSEKVVPECYGGARRDDSGYADPPETACRRALRVTPQEYYDVDELWRCHGFERMPLKITTTSIKGKHTFEVKKKCERDGQSLVWHFMVNGDIEFEVVRIDGDSETVMWPKITLTTLKSPEQGAIICKCGEYRLRFINPSNTWLPLKVHYIAELNKI</sequence>
<dbReference type="PANTHER" id="PTHR23324">
    <property type="entry name" value="SEC14 RELATED PROTEIN"/>
    <property type="match status" value="1"/>
</dbReference>
<dbReference type="InterPro" id="IPR036865">
    <property type="entry name" value="CRAL-TRIO_dom_sf"/>
</dbReference>
<accession>A0A915C957</accession>
<evidence type="ECO:0000313" key="2">
    <source>
        <dbReference type="Proteomes" id="UP000887569"/>
    </source>
</evidence>
<keyword evidence="2" id="KW-1185">Reference proteome</keyword>
<dbReference type="GO" id="GO:0005737">
    <property type="term" value="C:cytoplasm"/>
    <property type="evidence" value="ECO:0007669"/>
    <property type="project" value="TreeGrafter"/>
</dbReference>
<dbReference type="PANTHER" id="PTHR23324:SF86">
    <property type="entry name" value="CRAL-TRIO DOMAIN-CONTAINING PROTEIN"/>
    <property type="match status" value="1"/>
</dbReference>
<dbReference type="AlphaFoldDB" id="A0A915C957"/>
<organism evidence="2 3">
    <name type="scientific">Parascaris univalens</name>
    <name type="common">Nematode worm</name>
    <dbReference type="NCBI Taxonomy" id="6257"/>
    <lineage>
        <taxon>Eukaryota</taxon>
        <taxon>Metazoa</taxon>
        <taxon>Ecdysozoa</taxon>
        <taxon>Nematoda</taxon>
        <taxon>Chromadorea</taxon>
        <taxon>Rhabditida</taxon>
        <taxon>Spirurina</taxon>
        <taxon>Ascaridomorpha</taxon>
        <taxon>Ascaridoidea</taxon>
        <taxon>Ascarididae</taxon>
        <taxon>Parascaris</taxon>
    </lineage>
</organism>